<reference evidence="3" key="1">
    <citation type="submission" date="2011-08" db="EMBL/GenBank/DDBJ databases">
        <authorList>
            <person name="Rombauts S."/>
        </authorList>
    </citation>
    <scope>NUCLEOTIDE SEQUENCE</scope>
    <source>
        <strain evidence="3">London</strain>
    </source>
</reference>
<protein>
    <submittedName>
        <fullName evidence="2">Uncharacterized protein</fullName>
    </submittedName>
</protein>
<proteinExistence type="predicted"/>
<dbReference type="AlphaFoldDB" id="T1KX61"/>
<evidence type="ECO:0000313" key="3">
    <source>
        <dbReference type="Proteomes" id="UP000015104"/>
    </source>
</evidence>
<dbReference type="EnsemblMetazoa" id="tetur25g01240.1">
    <property type="protein sequence ID" value="tetur25g01240.1"/>
    <property type="gene ID" value="tetur25g01240"/>
</dbReference>
<sequence length="44" mass="5306">MIERIEFNLKIVEYGFWIFCGLNESSLVCLFLVDLIHQFVSYYL</sequence>
<organism evidence="2 3">
    <name type="scientific">Tetranychus urticae</name>
    <name type="common">Two-spotted spider mite</name>
    <dbReference type="NCBI Taxonomy" id="32264"/>
    <lineage>
        <taxon>Eukaryota</taxon>
        <taxon>Metazoa</taxon>
        <taxon>Ecdysozoa</taxon>
        <taxon>Arthropoda</taxon>
        <taxon>Chelicerata</taxon>
        <taxon>Arachnida</taxon>
        <taxon>Acari</taxon>
        <taxon>Acariformes</taxon>
        <taxon>Trombidiformes</taxon>
        <taxon>Prostigmata</taxon>
        <taxon>Eleutherengona</taxon>
        <taxon>Raphignathae</taxon>
        <taxon>Tetranychoidea</taxon>
        <taxon>Tetranychidae</taxon>
        <taxon>Tetranychus</taxon>
    </lineage>
</organism>
<name>T1KX61_TETUR</name>
<reference evidence="2" key="2">
    <citation type="submission" date="2015-06" db="UniProtKB">
        <authorList>
            <consortium name="EnsemblMetazoa"/>
        </authorList>
    </citation>
    <scope>IDENTIFICATION</scope>
</reference>
<accession>T1KX61</accession>
<dbReference type="Proteomes" id="UP000015104">
    <property type="component" value="Unassembled WGS sequence"/>
</dbReference>
<evidence type="ECO:0000256" key="1">
    <source>
        <dbReference type="SAM" id="Phobius"/>
    </source>
</evidence>
<feature type="transmembrane region" description="Helical" evidence="1">
    <location>
        <begin position="14"/>
        <end position="36"/>
    </location>
</feature>
<dbReference type="HOGENOM" id="CLU_3225230_0_0_1"/>
<keyword evidence="1" id="KW-1133">Transmembrane helix</keyword>
<keyword evidence="3" id="KW-1185">Reference proteome</keyword>
<dbReference type="EMBL" id="CAEY01000676">
    <property type="status" value="NOT_ANNOTATED_CDS"/>
    <property type="molecule type" value="Genomic_DNA"/>
</dbReference>
<keyword evidence="1" id="KW-0472">Membrane</keyword>
<evidence type="ECO:0000313" key="2">
    <source>
        <dbReference type="EnsemblMetazoa" id="tetur25g01240.1"/>
    </source>
</evidence>
<keyword evidence="1" id="KW-0812">Transmembrane</keyword>